<accession>A0ACC2UPH9</accession>
<name>A0ACC2UPH9_9FUNG</name>
<evidence type="ECO:0000313" key="2">
    <source>
        <dbReference type="Proteomes" id="UP001165960"/>
    </source>
</evidence>
<dbReference type="Proteomes" id="UP001165960">
    <property type="component" value="Unassembled WGS sequence"/>
</dbReference>
<gene>
    <name evidence="1" type="ORF">DSO57_1021604</name>
</gene>
<proteinExistence type="predicted"/>
<evidence type="ECO:0000313" key="1">
    <source>
        <dbReference type="EMBL" id="KAJ9088575.1"/>
    </source>
</evidence>
<keyword evidence="2" id="KW-1185">Reference proteome</keyword>
<reference evidence="1" key="1">
    <citation type="submission" date="2022-04" db="EMBL/GenBank/DDBJ databases">
        <title>Genome of the entomopathogenic fungus Entomophthora muscae.</title>
        <authorList>
            <person name="Elya C."/>
            <person name="Lovett B.R."/>
            <person name="Lee E."/>
            <person name="Macias A.M."/>
            <person name="Hajek A.E."/>
            <person name="De Bivort B.L."/>
            <person name="Kasson M.T."/>
            <person name="De Fine Licht H.H."/>
            <person name="Stajich J.E."/>
        </authorList>
    </citation>
    <scope>NUCLEOTIDE SEQUENCE</scope>
    <source>
        <strain evidence="1">Berkeley</strain>
    </source>
</reference>
<comment type="caution">
    <text evidence="1">The sequence shown here is derived from an EMBL/GenBank/DDBJ whole genome shotgun (WGS) entry which is preliminary data.</text>
</comment>
<protein>
    <submittedName>
        <fullName evidence="1">Uncharacterized protein</fullName>
    </submittedName>
</protein>
<dbReference type="EMBL" id="QTSX02000105">
    <property type="protein sequence ID" value="KAJ9088575.1"/>
    <property type="molecule type" value="Genomic_DNA"/>
</dbReference>
<sequence length="259" mass="29092">MFVSRAMSNLVRNRIRRMFTLVVVTLVWASAIVPQLVMHTVFNEKYMESDIVASQMESKPGIIIWAFFRGFNPATTDVTLDIGVTLFQTGTEEMKVTIGRNSFNISATDARRINIPAYPVDNKDMTVYPMDEYEESCTITASYASGHPANIAFGLIGNDQTYRLHHKLTKPSSDEIKITYRLERHGSTKVMCLLVFLINWLLALAMINLTVDNLLYSRDTPPSIILAGFTIVFSLPALRKSQPGIPEVGSILDLAGFFW</sequence>
<organism evidence="1 2">
    <name type="scientific">Entomophthora muscae</name>
    <dbReference type="NCBI Taxonomy" id="34485"/>
    <lineage>
        <taxon>Eukaryota</taxon>
        <taxon>Fungi</taxon>
        <taxon>Fungi incertae sedis</taxon>
        <taxon>Zoopagomycota</taxon>
        <taxon>Entomophthoromycotina</taxon>
        <taxon>Entomophthoromycetes</taxon>
        <taxon>Entomophthorales</taxon>
        <taxon>Entomophthoraceae</taxon>
        <taxon>Entomophthora</taxon>
    </lineage>
</organism>